<dbReference type="Gene3D" id="3.55.50.30">
    <property type="match status" value="1"/>
</dbReference>
<keyword evidence="1" id="KW-1133">Transmembrane helix</keyword>
<dbReference type="InterPro" id="IPR006860">
    <property type="entry name" value="FecR"/>
</dbReference>
<dbReference type="EMBL" id="QRYC01000007">
    <property type="protein sequence ID" value="RGU56908.1"/>
    <property type="molecule type" value="Genomic_DNA"/>
</dbReference>
<reference evidence="4 5" key="1">
    <citation type="submission" date="2018-08" db="EMBL/GenBank/DDBJ databases">
        <title>A genome reference for cultivated species of the human gut microbiota.</title>
        <authorList>
            <person name="Zou Y."/>
            <person name="Xue W."/>
            <person name="Luo G."/>
        </authorList>
    </citation>
    <scope>NUCLEOTIDE SEQUENCE [LARGE SCALE GENOMIC DNA]</scope>
    <source>
        <strain evidence="4 5">AF16-14</strain>
    </source>
</reference>
<sequence length="397" mass="46031">MKDLSAYYEIARLITAELSETITPEEKERLNVWLAEDERHYMRYCRIRERLKRGEGENVFRNPERVREDMEKLKKKLSGNKRRFLLSGNYFWRYAAVAVFTIGIAIGLIERPWEDRSSEISPMAQQPAVLPGSYKAVLTLASGEQVNLEEWGRDSLWKDGTLIRKRKGELTYEQKAGDMQQEEMLFNTITIPRSGEYKLVLSDGTKVWLNSASKLKYPVAFTGGQRKVFLEGEAYFEVAADTVHPFLVETSGMSVTVLGTGFNVMAYPEEMEAAVTLVHGKVGVQTDHRQQILQPDEQYVYQTTTRRGTVRKVDVSQYVDWKDGILNFDSMPLEELTRRLGRWYDVDFFFVAEELKTLKYSGAFKKYNDIRYVLNIIEEITNVQFVLNERTIVVNRK</sequence>
<feature type="domain" description="FecR protein" evidence="2">
    <location>
        <begin position="189"/>
        <end position="282"/>
    </location>
</feature>
<dbReference type="FunFam" id="2.60.120.1440:FF:000001">
    <property type="entry name" value="Putative anti-sigma factor"/>
    <property type="match status" value="1"/>
</dbReference>
<accession>A0A1Y3YBC5</accession>
<dbReference type="PANTHER" id="PTHR30273">
    <property type="entry name" value="PERIPLASMIC SIGNAL SENSOR AND SIGMA FACTOR ACTIVATOR FECR-RELATED"/>
    <property type="match status" value="1"/>
</dbReference>
<dbReference type="Proteomes" id="UP000284243">
    <property type="component" value="Unassembled WGS sequence"/>
</dbReference>
<gene>
    <name evidence="4" type="ORF">DWW57_06820</name>
</gene>
<feature type="domain" description="Protein FecR C-terminal" evidence="3">
    <location>
        <begin position="326"/>
        <end position="394"/>
    </location>
</feature>
<proteinExistence type="predicted"/>
<keyword evidence="1" id="KW-0472">Membrane</keyword>
<dbReference type="InterPro" id="IPR032508">
    <property type="entry name" value="FecR_C"/>
</dbReference>
<evidence type="ECO:0000259" key="2">
    <source>
        <dbReference type="Pfam" id="PF04773"/>
    </source>
</evidence>
<dbReference type="RefSeq" id="WP_022161117.1">
    <property type="nucleotide sequence ID" value="NZ_BAABYK010000001.1"/>
</dbReference>
<dbReference type="PANTHER" id="PTHR30273:SF2">
    <property type="entry name" value="PROTEIN FECR"/>
    <property type="match status" value="1"/>
</dbReference>
<evidence type="ECO:0000259" key="3">
    <source>
        <dbReference type="Pfam" id="PF16344"/>
    </source>
</evidence>
<name>A0A1Y3YBC5_9BACT</name>
<dbReference type="AlphaFoldDB" id="A0A1Y3YBC5"/>
<keyword evidence="1" id="KW-0812">Transmembrane</keyword>
<dbReference type="Pfam" id="PF04773">
    <property type="entry name" value="FecR"/>
    <property type="match status" value="1"/>
</dbReference>
<protein>
    <submittedName>
        <fullName evidence="4">DUF4974 domain-containing protein</fullName>
    </submittedName>
</protein>
<evidence type="ECO:0000313" key="5">
    <source>
        <dbReference type="Proteomes" id="UP000284243"/>
    </source>
</evidence>
<dbReference type="Gene3D" id="2.60.120.1440">
    <property type="match status" value="1"/>
</dbReference>
<dbReference type="GO" id="GO:0016989">
    <property type="term" value="F:sigma factor antagonist activity"/>
    <property type="evidence" value="ECO:0007669"/>
    <property type="project" value="TreeGrafter"/>
</dbReference>
<feature type="transmembrane region" description="Helical" evidence="1">
    <location>
        <begin position="91"/>
        <end position="109"/>
    </location>
</feature>
<dbReference type="Pfam" id="PF16344">
    <property type="entry name" value="FecR_C"/>
    <property type="match status" value="1"/>
</dbReference>
<evidence type="ECO:0000256" key="1">
    <source>
        <dbReference type="SAM" id="Phobius"/>
    </source>
</evidence>
<evidence type="ECO:0000313" key="4">
    <source>
        <dbReference type="EMBL" id="RGU56908.1"/>
    </source>
</evidence>
<comment type="caution">
    <text evidence="4">The sequence shown here is derived from an EMBL/GenBank/DDBJ whole genome shotgun (WGS) entry which is preliminary data.</text>
</comment>
<dbReference type="InterPro" id="IPR012373">
    <property type="entry name" value="Ferrdict_sens_TM"/>
</dbReference>
<organism evidence="4 5">
    <name type="scientific">Odoribacter splanchnicus</name>
    <dbReference type="NCBI Taxonomy" id="28118"/>
    <lineage>
        <taxon>Bacteria</taxon>
        <taxon>Pseudomonadati</taxon>
        <taxon>Bacteroidota</taxon>
        <taxon>Bacteroidia</taxon>
        <taxon>Bacteroidales</taxon>
        <taxon>Odoribacteraceae</taxon>
        <taxon>Odoribacter</taxon>
    </lineage>
</organism>